<gene>
    <name evidence="2" type="ORF">MSZNOR_0203</name>
</gene>
<proteinExistence type="predicted"/>
<dbReference type="Proteomes" id="UP001162030">
    <property type="component" value="Chromosome"/>
</dbReference>
<evidence type="ECO:0000313" key="3">
    <source>
        <dbReference type="Proteomes" id="UP001162030"/>
    </source>
</evidence>
<evidence type="ECO:0000313" key="2">
    <source>
        <dbReference type="EMBL" id="CAI8726989.1"/>
    </source>
</evidence>
<accession>A0ABM9HW62</accession>
<dbReference type="Pfam" id="PF13527">
    <property type="entry name" value="Acetyltransf_9"/>
    <property type="match status" value="1"/>
</dbReference>
<feature type="domain" description="N-acetyltransferase" evidence="1">
    <location>
        <begin position="14"/>
        <end position="177"/>
    </location>
</feature>
<sequence length="381" mass="43158">MSLELARVRTLRRQGIRPLTPDDVDAAAAVLQQVFRTDCPTEPGRLADYIRRLCLETPGYDPEIPSLVYEDAEGRVAGFLRVSVQRMTFDGRPMRMACSGPFATLPEARAKGAGVFLLRHFLNGPQDLSITDGANEQGRFLWERLGGQTVHVHCLGWIHLLRPATFASEYIARKYPGFRKLMTICQPLSILLDRALGALVKKRRPRSARPPVRLIEEDLAPKAMASAWPQLSTRWRLRPDYDETYLAWLLDEMSRVVSRGSLIGRQIRTEGGKLVGWYLYYLSPHRVAEVMQIAASENHETHVLEYLFADAERRGAGAVMGRLEPWLIQPLYCNRCHGYYRASTLALLNARRSELAAAVHAGQAFLTRADGEWWTGFREQL</sequence>
<dbReference type="PROSITE" id="PS51186">
    <property type="entry name" value="GNAT"/>
    <property type="match status" value="1"/>
</dbReference>
<dbReference type="SUPFAM" id="SSF55729">
    <property type="entry name" value="Acyl-CoA N-acyltransferases (Nat)"/>
    <property type="match status" value="1"/>
</dbReference>
<evidence type="ECO:0000259" key="1">
    <source>
        <dbReference type="PROSITE" id="PS51186"/>
    </source>
</evidence>
<dbReference type="RefSeq" id="WP_026610426.1">
    <property type="nucleotide sequence ID" value="NZ_OX458333.1"/>
</dbReference>
<organism evidence="2 3">
    <name type="scientific">Methylocaldum szegediense</name>
    <dbReference type="NCBI Taxonomy" id="73780"/>
    <lineage>
        <taxon>Bacteria</taxon>
        <taxon>Pseudomonadati</taxon>
        <taxon>Pseudomonadota</taxon>
        <taxon>Gammaproteobacteria</taxon>
        <taxon>Methylococcales</taxon>
        <taxon>Methylococcaceae</taxon>
        <taxon>Methylocaldum</taxon>
    </lineage>
</organism>
<reference evidence="2 3" key="1">
    <citation type="submission" date="2023-03" db="EMBL/GenBank/DDBJ databases">
        <authorList>
            <person name="Pearce D."/>
        </authorList>
    </citation>
    <scope>NUCLEOTIDE SEQUENCE [LARGE SCALE GENOMIC DNA]</scope>
    <source>
        <strain evidence="2">Msz</strain>
    </source>
</reference>
<keyword evidence="3" id="KW-1185">Reference proteome</keyword>
<name>A0ABM9HW62_9GAMM</name>
<protein>
    <recommendedName>
        <fullName evidence="1">N-acetyltransferase domain-containing protein</fullName>
    </recommendedName>
</protein>
<dbReference type="InterPro" id="IPR000182">
    <property type="entry name" value="GNAT_dom"/>
</dbReference>
<dbReference type="InterPro" id="IPR016181">
    <property type="entry name" value="Acyl_CoA_acyltransferase"/>
</dbReference>
<dbReference type="Gene3D" id="3.40.630.30">
    <property type="match status" value="1"/>
</dbReference>
<dbReference type="EMBL" id="OX458333">
    <property type="protein sequence ID" value="CAI8726989.1"/>
    <property type="molecule type" value="Genomic_DNA"/>
</dbReference>